<dbReference type="Proteomes" id="UP000730618">
    <property type="component" value="Unassembled WGS sequence"/>
</dbReference>
<proteinExistence type="predicted"/>
<sequence length="461" mass="50033">MADLIRVTPKDYGALGDGVTDDTAAIKKAIAAVLQDKYRKTLFFTPGDYVFSEQLVLDNINVEGVGWNHSILTLKAPLAQGTPAILIKQCVYEYKTQFRGLRVRTGYTQPSQNGVAIKYGKGTDGIQLNGSMVMEDVMVRGFDSGIVFNGSQNTLMNVWVQQCYYGVYYRNDQGDNSMINCRILGNSFASIGCTRMRDTLISHCSLGTSPYGIYQEAFSATTGVGAPDFVLFDVMIKHVGFEGMGNGVIYSENWSVPSQAGIIDTTFEHVGFSWGPALRLANRPADYAIQVGFCKGINRYYPGAAPFSKGAKGIFYVHGNNAIWQGHFQLDDFTFGAGYNAGLFPEAQRAVTTNGAIGGAINATVIKKPGLPSSNRVAVQSYAELWLYLDKYVGIANSAQTIALPKNFRFSDNPVKWDITANSTGIPNSNINIASRDVITITPPSGATFNGLIKLEGFTGN</sequence>
<keyword evidence="3" id="KW-1185">Reference proteome</keyword>
<reference evidence="2 3" key="1">
    <citation type="submission" date="2021-06" db="EMBL/GenBank/DDBJ databases">
        <authorList>
            <person name="Criscuolo A."/>
        </authorList>
    </citation>
    <scope>NUCLEOTIDE SEQUENCE [LARGE SCALE GENOMIC DNA]</scope>
    <source>
        <strain evidence="3">CIP 111802</strain>
    </source>
</reference>
<name>A0ABM8VJC9_9BACL</name>
<protein>
    <recommendedName>
        <fullName evidence="1">Rhamnogalacturonase A/B/Epimerase-like pectate lyase domain-containing protein</fullName>
    </recommendedName>
</protein>
<dbReference type="Pfam" id="PF12708">
    <property type="entry name" value="Pect-lyase_RHGA_epim"/>
    <property type="match status" value="1"/>
</dbReference>
<feature type="domain" description="Rhamnogalacturonase A/B/Epimerase-like pectate lyase" evidence="1">
    <location>
        <begin position="10"/>
        <end position="74"/>
    </location>
</feature>
<accession>A0ABM8VJC9</accession>
<dbReference type="RefSeq" id="WP_218099802.1">
    <property type="nucleotide sequence ID" value="NZ_CAJVCE010000009.1"/>
</dbReference>
<evidence type="ECO:0000313" key="3">
    <source>
        <dbReference type="Proteomes" id="UP000730618"/>
    </source>
</evidence>
<gene>
    <name evidence="2" type="ORF">PAECIP111802_03496</name>
</gene>
<dbReference type="EMBL" id="CAJVCE010000009">
    <property type="protein sequence ID" value="CAG7645355.1"/>
    <property type="molecule type" value="Genomic_DNA"/>
</dbReference>
<organism evidence="2 3">
    <name type="scientific">Paenibacillus allorhizosphaerae</name>
    <dbReference type="NCBI Taxonomy" id="2849866"/>
    <lineage>
        <taxon>Bacteria</taxon>
        <taxon>Bacillati</taxon>
        <taxon>Bacillota</taxon>
        <taxon>Bacilli</taxon>
        <taxon>Bacillales</taxon>
        <taxon>Paenibacillaceae</taxon>
        <taxon>Paenibacillus</taxon>
    </lineage>
</organism>
<comment type="caution">
    <text evidence="2">The sequence shown here is derived from an EMBL/GenBank/DDBJ whole genome shotgun (WGS) entry which is preliminary data.</text>
</comment>
<evidence type="ECO:0000259" key="1">
    <source>
        <dbReference type="Pfam" id="PF12708"/>
    </source>
</evidence>
<evidence type="ECO:0000313" key="2">
    <source>
        <dbReference type="EMBL" id="CAG7645355.1"/>
    </source>
</evidence>
<dbReference type="InterPro" id="IPR024535">
    <property type="entry name" value="RHGA/B-epi-like_pectate_lyase"/>
</dbReference>